<dbReference type="Proteomes" id="UP001154078">
    <property type="component" value="Chromosome 9"/>
</dbReference>
<keyword evidence="3" id="KW-1185">Reference proteome</keyword>
<dbReference type="EMBL" id="OV121140">
    <property type="protein sequence ID" value="CAH0563309.1"/>
    <property type="molecule type" value="Genomic_DNA"/>
</dbReference>
<proteinExistence type="predicted"/>
<organism evidence="2 3">
    <name type="scientific">Brassicogethes aeneus</name>
    <name type="common">Rape pollen beetle</name>
    <name type="synonym">Meligethes aeneus</name>
    <dbReference type="NCBI Taxonomy" id="1431903"/>
    <lineage>
        <taxon>Eukaryota</taxon>
        <taxon>Metazoa</taxon>
        <taxon>Ecdysozoa</taxon>
        <taxon>Arthropoda</taxon>
        <taxon>Hexapoda</taxon>
        <taxon>Insecta</taxon>
        <taxon>Pterygota</taxon>
        <taxon>Neoptera</taxon>
        <taxon>Endopterygota</taxon>
        <taxon>Coleoptera</taxon>
        <taxon>Polyphaga</taxon>
        <taxon>Cucujiformia</taxon>
        <taxon>Nitidulidae</taxon>
        <taxon>Meligethinae</taxon>
        <taxon>Brassicogethes</taxon>
    </lineage>
</organism>
<accession>A0A9P0BJG1</accession>
<feature type="domain" description="ZSWIM3 N-terminal" evidence="1">
    <location>
        <begin position="13"/>
        <end position="122"/>
    </location>
</feature>
<dbReference type="PANTHER" id="PTHR47086:SF4">
    <property type="entry name" value="BTB DOMAIN-CONTAINING PROTEIN"/>
    <property type="match status" value="1"/>
</dbReference>
<sequence>MAKNNNNDELKLTIGKSFISYEELCKFMRDYGAKTKQAFWKRSSRKIEASQGIKRVIKVELIYYEITYACIRGGQKFSSKSKGLRKKKTLRFEQPCQAFLKIRASSDGTKLEIKSFSEDHLHSEAPEKAYKLLPQNRKLNCSEQEKLLSFVKVKGNKKNIQVCKRKANISLTEKRKVALSVNSSLTNLMVCASDNEFFTRVNTLKEIENLWRQGIEVCVTPIAPLSQQHGENTTKQNENELKGNATKEDNITNMSNKLVFSKINDIKKENIERDTEQATFLPDSLNQTLDNNTFNMSFVSCNPQEIDKMDTAPYCK</sequence>
<protein>
    <recommendedName>
        <fullName evidence="1">ZSWIM3 N-terminal domain-containing protein</fullName>
    </recommendedName>
</protein>
<dbReference type="InterPro" id="IPR040854">
    <property type="entry name" value="ZSWIM9"/>
</dbReference>
<dbReference type="OrthoDB" id="124789at2759"/>
<dbReference type="InterPro" id="IPR048325">
    <property type="entry name" value="ZSWIM3_N"/>
</dbReference>
<dbReference type="PANTHER" id="PTHR47086">
    <property type="entry name" value="BTB DOMAIN-CONTAINING PROTEIN"/>
    <property type="match status" value="1"/>
</dbReference>
<name>A0A9P0BJG1_BRAAE</name>
<evidence type="ECO:0000259" key="1">
    <source>
        <dbReference type="Pfam" id="PF21599"/>
    </source>
</evidence>
<evidence type="ECO:0000313" key="3">
    <source>
        <dbReference type="Proteomes" id="UP001154078"/>
    </source>
</evidence>
<dbReference type="AlphaFoldDB" id="A0A9P0BJG1"/>
<reference evidence="2" key="1">
    <citation type="submission" date="2021-12" db="EMBL/GenBank/DDBJ databases">
        <authorList>
            <person name="King R."/>
        </authorList>
    </citation>
    <scope>NUCLEOTIDE SEQUENCE</scope>
</reference>
<evidence type="ECO:0000313" key="2">
    <source>
        <dbReference type="EMBL" id="CAH0563309.1"/>
    </source>
</evidence>
<dbReference type="Pfam" id="PF21599">
    <property type="entry name" value="ZSWIM3_N"/>
    <property type="match status" value="1"/>
</dbReference>
<gene>
    <name evidence="2" type="ORF">MELIAE_LOCUS12166</name>
</gene>